<evidence type="ECO:0000256" key="5">
    <source>
        <dbReference type="SAM" id="Phobius"/>
    </source>
</evidence>
<evidence type="ECO:0000313" key="8">
    <source>
        <dbReference type="Proteomes" id="UP001316803"/>
    </source>
</evidence>
<sequence length="234" mass="25179">MAGLAPAPQTRVGDEEDYHFFYNPFRKAIIVNETDAPTNALKLFLTQPFYAPLLFPNTSSDARDHAANERTYLSYLRLAVYLAIVSVAIFINFHLKHQPTALEENISHPLGIIFWLLALACLAAGFANYIRTVAKYARKAALVQSGLKTQVVFGVVACAIIAACGVFLTAEAQRQNRTDDTASARGDVPIVPGNHAVAGAGSTQSVREEILRLLADVGGHGASGPEMVGLSLQI</sequence>
<reference evidence="7 8" key="1">
    <citation type="submission" date="2022-12" db="EMBL/GenBank/DDBJ databases">
        <title>Genomic features and morphological characterization of a novel Knufia sp. strain isolated from spacecraft assembly facility.</title>
        <authorList>
            <person name="Teixeira M."/>
            <person name="Chander A.M."/>
            <person name="Stajich J.E."/>
            <person name="Venkateswaran K."/>
        </authorList>
    </citation>
    <scope>NUCLEOTIDE SEQUENCE [LARGE SCALE GENOMIC DNA]</scope>
    <source>
        <strain evidence="7 8">FJI-L2-BK-P2</strain>
    </source>
</reference>
<feature type="transmembrane region" description="Helical" evidence="5">
    <location>
        <begin position="151"/>
        <end position="170"/>
    </location>
</feature>
<dbReference type="AlphaFoldDB" id="A0AAN8I5I3"/>
<evidence type="ECO:0000313" key="7">
    <source>
        <dbReference type="EMBL" id="KAK5955532.1"/>
    </source>
</evidence>
<keyword evidence="2 5" id="KW-0812">Transmembrane</keyword>
<evidence type="ECO:0000256" key="2">
    <source>
        <dbReference type="ARBA" id="ARBA00022692"/>
    </source>
</evidence>
<dbReference type="PANTHER" id="PTHR34187">
    <property type="entry name" value="FGR18P"/>
    <property type="match status" value="1"/>
</dbReference>
<comment type="caution">
    <text evidence="7">The sequence shown here is derived from an EMBL/GenBank/DDBJ whole genome shotgun (WGS) entry which is preliminary data.</text>
</comment>
<name>A0AAN8I5I3_9EURO</name>
<dbReference type="PANTHER" id="PTHR34187:SF3">
    <property type="entry name" value="DUF DOMAIN PROTEIN (AFU_ORTHOLOGUE AFUA_6G11150)"/>
    <property type="match status" value="1"/>
</dbReference>
<feature type="transmembrane region" description="Helical" evidence="5">
    <location>
        <begin position="112"/>
        <end position="130"/>
    </location>
</feature>
<evidence type="ECO:0000259" key="6">
    <source>
        <dbReference type="Pfam" id="PF02656"/>
    </source>
</evidence>
<comment type="subcellular location">
    <subcellularLocation>
        <location evidence="1">Endomembrane system</location>
        <topology evidence="1">Multi-pass membrane protein</topology>
    </subcellularLocation>
</comment>
<feature type="domain" description="DUF202" evidence="6">
    <location>
        <begin position="63"/>
        <end position="134"/>
    </location>
</feature>
<dbReference type="EMBL" id="JAKLMC020000006">
    <property type="protein sequence ID" value="KAK5955532.1"/>
    <property type="molecule type" value="Genomic_DNA"/>
</dbReference>
<feature type="transmembrane region" description="Helical" evidence="5">
    <location>
        <begin position="72"/>
        <end position="92"/>
    </location>
</feature>
<keyword evidence="4 5" id="KW-0472">Membrane</keyword>
<dbReference type="Pfam" id="PF02656">
    <property type="entry name" value="DUF202"/>
    <property type="match status" value="1"/>
</dbReference>
<evidence type="ECO:0000256" key="1">
    <source>
        <dbReference type="ARBA" id="ARBA00004127"/>
    </source>
</evidence>
<dbReference type="InterPro" id="IPR003807">
    <property type="entry name" value="DUF202"/>
</dbReference>
<keyword evidence="3 5" id="KW-1133">Transmembrane helix</keyword>
<proteinExistence type="predicted"/>
<gene>
    <name evidence="7" type="ORF">OHC33_003173</name>
</gene>
<evidence type="ECO:0000256" key="3">
    <source>
        <dbReference type="ARBA" id="ARBA00022989"/>
    </source>
</evidence>
<dbReference type="InterPro" id="IPR052053">
    <property type="entry name" value="IM_YidH-like"/>
</dbReference>
<evidence type="ECO:0000256" key="4">
    <source>
        <dbReference type="ARBA" id="ARBA00023136"/>
    </source>
</evidence>
<organism evidence="7 8">
    <name type="scientific">Knufia fluminis</name>
    <dbReference type="NCBI Taxonomy" id="191047"/>
    <lineage>
        <taxon>Eukaryota</taxon>
        <taxon>Fungi</taxon>
        <taxon>Dikarya</taxon>
        <taxon>Ascomycota</taxon>
        <taxon>Pezizomycotina</taxon>
        <taxon>Eurotiomycetes</taxon>
        <taxon>Chaetothyriomycetidae</taxon>
        <taxon>Chaetothyriales</taxon>
        <taxon>Trichomeriaceae</taxon>
        <taxon>Knufia</taxon>
    </lineage>
</organism>
<dbReference type="Proteomes" id="UP001316803">
    <property type="component" value="Unassembled WGS sequence"/>
</dbReference>
<protein>
    <recommendedName>
        <fullName evidence="6">DUF202 domain-containing protein</fullName>
    </recommendedName>
</protein>
<accession>A0AAN8I5I3</accession>
<dbReference type="GO" id="GO:0012505">
    <property type="term" value="C:endomembrane system"/>
    <property type="evidence" value="ECO:0007669"/>
    <property type="project" value="UniProtKB-SubCell"/>
</dbReference>
<keyword evidence="8" id="KW-1185">Reference proteome</keyword>